<dbReference type="PANTHER" id="PTHR33490">
    <property type="entry name" value="BLR5614 PROTEIN-RELATED"/>
    <property type="match status" value="1"/>
</dbReference>
<dbReference type="AlphaFoldDB" id="A0A1H1X023"/>
<protein>
    <submittedName>
        <fullName evidence="2">Transglutaminase-like enzyme, putative cysteine protease</fullName>
    </submittedName>
</protein>
<organism evidence="2 3">
    <name type="scientific">Bradyrhizobium canariense</name>
    <dbReference type="NCBI Taxonomy" id="255045"/>
    <lineage>
        <taxon>Bacteria</taxon>
        <taxon>Pseudomonadati</taxon>
        <taxon>Pseudomonadota</taxon>
        <taxon>Alphaproteobacteria</taxon>
        <taxon>Hyphomicrobiales</taxon>
        <taxon>Nitrobacteraceae</taxon>
        <taxon>Bradyrhizobium</taxon>
    </lineage>
</organism>
<name>A0A1H1X023_9BRAD</name>
<dbReference type="GO" id="GO:0006508">
    <property type="term" value="P:proteolysis"/>
    <property type="evidence" value="ECO:0007669"/>
    <property type="project" value="UniProtKB-KW"/>
</dbReference>
<dbReference type="PANTHER" id="PTHR33490:SF1">
    <property type="entry name" value="SLL1233 PROTEIN"/>
    <property type="match status" value="1"/>
</dbReference>
<dbReference type="InterPro" id="IPR013589">
    <property type="entry name" value="Bac_transglu_N"/>
</dbReference>
<dbReference type="SUPFAM" id="SSF54001">
    <property type="entry name" value="Cysteine proteinases"/>
    <property type="match status" value="1"/>
</dbReference>
<dbReference type="Gene3D" id="3.10.620.30">
    <property type="match status" value="1"/>
</dbReference>
<keyword evidence="2" id="KW-0645">Protease</keyword>
<reference evidence="3" key="1">
    <citation type="submission" date="2016-10" db="EMBL/GenBank/DDBJ databases">
        <authorList>
            <person name="Varghese N."/>
            <person name="Submissions S."/>
        </authorList>
    </citation>
    <scope>NUCLEOTIDE SEQUENCE [LARGE SCALE GENOMIC DNA]</scope>
    <source>
        <strain evidence="3">GAS369</strain>
    </source>
</reference>
<dbReference type="Proteomes" id="UP000243904">
    <property type="component" value="Chromosome I"/>
</dbReference>
<evidence type="ECO:0000259" key="1">
    <source>
        <dbReference type="SMART" id="SM00460"/>
    </source>
</evidence>
<dbReference type="EMBL" id="LT629750">
    <property type="protein sequence ID" value="SDT02677.1"/>
    <property type="molecule type" value="Genomic_DNA"/>
</dbReference>
<dbReference type="RefSeq" id="WP_146688557.1">
    <property type="nucleotide sequence ID" value="NZ_LT629750.1"/>
</dbReference>
<sequence>MKRIRIIHKTEYFYNQPVTFGPHRAMMRPREGHDAHIARARVNVEPKAEVSWLRDVYDNSIAILTFEGKSDKLSLASEVDVDLYHDALNEWPISPYARSFPFQYPPEEHIDLMVYRLPSYPYDGPILNKWLRDLYQPGQVIDTIDLLSDLNTHIYRSFKYDSRDALGVQLPNETLTRGSGTCRDFAVFMMEAARYWGFGARFVTGYIQMAEGQHGATHAWTEIYIPGAGWRGFDPTNNKLVSSEHIPVAVSREQEKASPLSGSWEGPSDAFDRMTVSVQVVEAP</sequence>
<keyword evidence="2" id="KW-0378">Hydrolase</keyword>
<dbReference type="InterPro" id="IPR002931">
    <property type="entry name" value="Transglutaminase-like"/>
</dbReference>
<dbReference type="Pfam" id="PF01841">
    <property type="entry name" value="Transglut_core"/>
    <property type="match status" value="1"/>
</dbReference>
<dbReference type="InterPro" id="IPR038765">
    <property type="entry name" value="Papain-like_cys_pep_sf"/>
</dbReference>
<dbReference type="Pfam" id="PF08379">
    <property type="entry name" value="Bact_transglu_N"/>
    <property type="match status" value="1"/>
</dbReference>
<feature type="domain" description="Transglutaminase-like" evidence="1">
    <location>
        <begin position="174"/>
        <end position="237"/>
    </location>
</feature>
<proteinExistence type="predicted"/>
<evidence type="ECO:0000313" key="3">
    <source>
        <dbReference type="Proteomes" id="UP000243904"/>
    </source>
</evidence>
<evidence type="ECO:0000313" key="2">
    <source>
        <dbReference type="EMBL" id="SDT02677.1"/>
    </source>
</evidence>
<gene>
    <name evidence="2" type="ORF">SAMN05444158_4095</name>
</gene>
<dbReference type="SMART" id="SM00460">
    <property type="entry name" value="TGc"/>
    <property type="match status" value="1"/>
</dbReference>
<accession>A0A1H1X023</accession>
<keyword evidence="3" id="KW-1185">Reference proteome</keyword>
<dbReference type="GO" id="GO:0008233">
    <property type="term" value="F:peptidase activity"/>
    <property type="evidence" value="ECO:0007669"/>
    <property type="project" value="UniProtKB-KW"/>
</dbReference>